<gene>
    <name evidence="2" type="primary">brxD</name>
    <name evidence="2" type="ORF">FRC98_09565</name>
</gene>
<dbReference type="RefSeq" id="WP_146981096.1">
    <property type="nucleotide sequence ID" value="NZ_VOSM01000004.1"/>
</dbReference>
<dbReference type="AlphaFoldDB" id="A0A5C6X506"/>
<dbReference type="Pfam" id="PF10923">
    <property type="entry name" value="BrxC_BrxD"/>
    <property type="match status" value="1"/>
</dbReference>
<protein>
    <submittedName>
        <fullName evidence="2">BREX system ATP-binding protein BrxD</fullName>
    </submittedName>
</protein>
<keyword evidence="2" id="KW-0067">ATP-binding</keyword>
<dbReference type="InterPro" id="IPR003593">
    <property type="entry name" value="AAA+_ATPase"/>
</dbReference>
<evidence type="ECO:0000313" key="2">
    <source>
        <dbReference type="EMBL" id="TXD36979.1"/>
    </source>
</evidence>
<accession>A0A5C6X506</accession>
<dbReference type="GO" id="GO:0005524">
    <property type="term" value="F:ATP binding"/>
    <property type="evidence" value="ECO:0007669"/>
    <property type="project" value="UniProtKB-KW"/>
</dbReference>
<dbReference type="EMBL" id="VOSM01000004">
    <property type="protein sequence ID" value="TXD36979.1"/>
    <property type="molecule type" value="Genomic_DNA"/>
</dbReference>
<evidence type="ECO:0000313" key="3">
    <source>
        <dbReference type="Proteomes" id="UP000321412"/>
    </source>
</evidence>
<evidence type="ECO:0000259" key="1">
    <source>
        <dbReference type="SMART" id="SM00382"/>
    </source>
</evidence>
<dbReference type="Proteomes" id="UP000321412">
    <property type="component" value="Unassembled WGS sequence"/>
</dbReference>
<name>A0A5C6X506_9DELT</name>
<comment type="caution">
    <text evidence="2">The sequence shown here is derived from an EMBL/GenBank/DDBJ whole genome shotgun (WGS) entry which is preliminary data.</text>
</comment>
<dbReference type="NCBIfam" id="NF033438">
    <property type="entry name" value="BREX_BrxD"/>
    <property type="match status" value="1"/>
</dbReference>
<feature type="domain" description="AAA+ ATPase" evidence="1">
    <location>
        <begin position="50"/>
        <end position="311"/>
    </location>
</feature>
<keyword evidence="2" id="KW-0547">Nucleotide-binding</keyword>
<dbReference type="SUPFAM" id="SSF52540">
    <property type="entry name" value="P-loop containing nucleoside triphosphate hydrolases"/>
    <property type="match status" value="1"/>
</dbReference>
<organism evidence="2 3">
    <name type="scientific">Lujinxingia vulgaris</name>
    <dbReference type="NCBI Taxonomy" id="2600176"/>
    <lineage>
        <taxon>Bacteria</taxon>
        <taxon>Deltaproteobacteria</taxon>
        <taxon>Bradymonadales</taxon>
        <taxon>Lujinxingiaceae</taxon>
        <taxon>Lujinxingia</taxon>
    </lineage>
</organism>
<reference evidence="2 3" key="1">
    <citation type="submission" date="2019-08" db="EMBL/GenBank/DDBJ databases">
        <title>Bradymonadales sp. TMQ4.</title>
        <authorList>
            <person name="Liang Q."/>
        </authorList>
    </citation>
    <scope>NUCLEOTIDE SEQUENCE [LARGE SCALE GENOMIC DNA]</scope>
    <source>
        <strain evidence="2 3">TMQ4</strain>
    </source>
</reference>
<sequence length="438" mass="48941">MSLSNADIQHIFQQLRGGTVPLRGLDAFAVGIDRQRNEIQRLLDLAERGEGLVKFLRGGYGCGKTFMSRLAIQEAQRRGFATSFVVVSDNEFHFYKFSEIYQKILAELSTPTCPRAALGDILDRWIGHLEEKLISLGADEDAEDFDERVKAYITEEIARLTQGQAPDDFVRVVQAFFEAKQDGEFAEAGSLLSWLSGSTNVAHSAKSRAKVKGEVGDKAALDYLRGVLALTKEAGYKGLVIVVDEAETILRMRKDVRGKSLNGIRQIVDAAQSYPGLIWIFTGTPEFFDTRRGVAGLEALYDRIQFREDAGFASARQPQLELKPFDHARLREVALRLRELYQRGSGVQVDQRITDTFIDHLVDKVTEGFAGDVGVVPRQFLRAFVDHLDRVDEFEDYNPAEVAGLEMEGLSEEEIEAREGKGRIEDGGDELIAAEDVW</sequence>
<keyword evidence="3" id="KW-1185">Reference proteome</keyword>
<dbReference type="Gene3D" id="3.40.50.300">
    <property type="entry name" value="P-loop containing nucleotide triphosphate hydrolases"/>
    <property type="match status" value="1"/>
</dbReference>
<dbReference type="SMART" id="SM00382">
    <property type="entry name" value="AAA"/>
    <property type="match status" value="1"/>
</dbReference>
<proteinExistence type="predicted"/>
<dbReference type="InterPro" id="IPR021228">
    <property type="entry name" value="BrxD"/>
</dbReference>
<dbReference type="OrthoDB" id="9772976at2"/>
<dbReference type="InterPro" id="IPR027417">
    <property type="entry name" value="P-loop_NTPase"/>
</dbReference>